<evidence type="ECO:0000313" key="5">
    <source>
        <dbReference type="EMBL" id="KAK9889315.1"/>
    </source>
</evidence>
<evidence type="ECO:0000259" key="4">
    <source>
        <dbReference type="SMART" id="SM00233"/>
    </source>
</evidence>
<evidence type="ECO:0000256" key="3">
    <source>
        <dbReference type="ARBA" id="ARBA00022553"/>
    </source>
</evidence>
<accession>A0AAW1V3T6</accession>
<comment type="caution">
    <text evidence="5">The sequence shown here is derived from an EMBL/GenBank/DDBJ whole genome shotgun (WGS) entry which is preliminary data.</text>
</comment>
<dbReference type="InterPro" id="IPR037781">
    <property type="entry name" value="SKAP_fam"/>
</dbReference>
<dbReference type="GO" id="GO:0005886">
    <property type="term" value="C:plasma membrane"/>
    <property type="evidence" value="ECO:0007669"/>
    <property type="project" value="TreeGrafter"/>
</dbReference>
<dbReference type="InterPro" id="IPR001849">
    <property type="entry name" value="PH_domain"/>
</dbReference>
<dbReference type="SMART" id="SM00233">
    <property type="entry name" value="PH"/>
    <property type="match status" value="1"/>
</dbReference>
<evidence type="ECO:0000313" key="6">
    <source>
        <dbReference type="Proteomes" id="UP001431783"/>
    </source>
</evidence>
<dbReference type="InterPro" id="IPR011993">
    <property type="entry name" value="PH-like_dom_sf"/>
</dbReference>
<keyword evidence="6" id="KW-1185">Reference proteome</keyword>
<dbReference type="AlphaFoldDB" id="A0AAW1V3T6"/>
<dbReference type="CDD" id="cd00821">
    <property type="entry name" value="PH"/>
    <property type="match status" value="1"/>
</dbReference>
<dbReference type="EMBL" id="JARQZJ010000122">
    <property type="protein sequence ID" value="KAK9889315.1"/>
    <property type="molecule type" value="Genomic_DNA"/>
</dbReference>
<dbReference type="SUPFAM" id="SSF50729">
    <property type="entry name" value="PH domain-like"/>
    <property type="match status" value="1"/>
</dbReference>
<keyword evidence="3" id="KW-0597">Phosphoprotein</keyword>
<gene>
    <name evidence="5" type="ORF">WA026_004595</name>
</gene>
<proteinExistence type="predicted"/>
<comment type="subcellular location">
    <subcellularLocation>
        <location evidence="1">Cytoplasm</location>
    </subcellularLocation>
</comment>
<evidence type="ECO:0000256" key="1">
    <source>
        <dbReference type="ARBA" id="ARBA00004496"/>
    </source>
</evidence>
<name>A0AAW1V3T6_9CUCU</name>
<dbReference type="PANTHER" id="PTHR15129">
    <property type="entry name" value="SRC-ASSOCIATED ADAPTOR PROTEIN"/>
    <property type="match status" value="1"/>
</dbReference>
<feature type="domain" description="PH" evidence="4">
    <location>
        <begin position="115"/>
        <end position="215"/>
    </location>
</feature>
<keyword evidence="2" id="KW-0963">Cytoplasm</keyword>
<organism evidence="5 6">
    <name type="scientific">Henosepilachna vigintioctopunctata</name>
    <dbReference type="NCBI Taxonomy" id="420089"/>
    <lineage>
        <taxon>Eukaryota</taxon>
        <taxon>Metazoa</taxon>
        <taxon>Ecdysozoa</taxon>
        <taxon>Arthropoda</taxon>
        <taxon>Hexapoda</taxon>
        <taxon>Insecta</taxon>
        <taxon>Pterygota</taxon>
        <taxon>Neoptera</taxon>
        <taxon>Endopterygota</taxon>
        <taxon>Coleoptera</taxon>
        <taxon>Polyphaga</taxon>
        <taxon>Cucujiformia</taxon>
        <taxon>Coccinelloidea</taxon>
        <taxon>Coccinellidae</taxon>
        <taxon>Epilachninae</taxon>
        <taxon>Epilachnini</taxon>
        <taxon>Henosepilachna</taxon>
    </lineage>
</organism>
<evidence type="ECO:0000256" key="2">
    <source>
        <dbReference type="ARBA" id="ARBA00022490"/>
    </source>
</evidence>
<dbReference type="Proteomes" id="UP001431783">
    <property type="component" value="Unassembled WGS sequence"/>
</dbReference>
<dbReference type="GO" id="GO:0005737">
    <property type="term" value="C:cytoplasm"/>
    <property type="evidence" value="ECO:0007669"/>
    <property type="project" value="UniProtKB-SubCell"/>
</dbReference>
<sequence length="395" mass="44983">MTMAEEIDSIYMTLNELLNDICKFLDNEVNKEVLSPEARKQANLLINRSKKQITILESECKTGGYLPMDRKISAPNEPPPISDNVLSTSKSVLSLEISDRYFFASDLPARNLPPDGKNGTLSWKIKIFFGFERMQKIYAGIFENYLLVYRCDKDLKPIHIYNLLNHKASPLSDNDDEIRFLLLNNKTEFIYQFMAQTNKDMVQWVTRINKCHQKGGTFIGVNKIEPIRDSEGEASAHSEEEEEAEYDIILNGNQQATINIEPPEEEQVYEDLEARYMPSLQPQMEAKPPIPIPPIPNRMQRTPLPPLPVEERSSFSDDEDAVYDVLSGPPVQGSQPQMAPRIENPVTLPPKPIVMAKPNISVKPKIDVKLITHSPYGKYSTKKIMKIVQESSFKN</sequence>
<protein>
    <recommendedName>
        <fullName evidence="4">PH domain-containing protein</fullName>
    </recommendedName>
</protein>
<dbReference type="Gene3D" id="2.30.29.30">
    <property type="entry name" value="Pleckstrin-homology domain (PH domain)/Phosphotyrosine-binding domain (PTB)"/>
    <property type="match status" value="1"/>
</dbReference>
<dbReference type="PANTHER" id="PTHR15129:SF0">
    <property type="entry name" value="SH3 DOMAIN-CONTAINING PROTEIN"/>
    <property type="match status" value="1"/>
</dbReference>
<reference evidence="5 6" key="1">
    <citation type="submission" date="2023-03" db="EMBL/GenBank/DDBJ databases">
        <title>Genome insight into feeding habits of ladybird beetles.</title>
        <authorList>
            <person name="Li H.-S."/>
            <person name="Huang Y.-H."/>
            <person name="Pang H."/>
        </authorList>
    </citation>
    <scope>NUCLEOTIDE SEQUENCE [LARGE SCALE GENOMIC DNA]</scope>
    <source>
        <strain evidence="5">SYSU_2023b</strain>
        <tissue evidence="5">Whole body</tissue>
    </source>
</reference>